<feature type="disulfide bond" evidence="12">
    <location>
        <begin position="1100"/>
        <end position="1112"/>
    </location>
</feature>
<feature type="disulfide bond" evidence="12">
    <location>
        <begin position="884"/>
        <end position="893"/>
    </location>
</feature>
<evidence type="ECO:0000256" key="6">
    <source>
        <dbReference type="ARBA" id="ARBA00022869"/>
    </source>
</evidence>
<dbReference type="FunFam" id="2.10.25.10:FF:000188">
    <property type="entry name" value="Laminin subunit gamma 2"/>
    <property type="match status" value="2"/>
</dbReference>
<feature type="domain" description="Laminin EGF-like" evidence="15">
    <location>
        <begin position="1100"/>
        <end position="1145"/>
    </location>
</feature>
<reference evidence="18" key="1">
    <citation type="journal article" date="2023" name="G3 (Bethesda)">
        <title>Whole genome assemblies of Zophobas morio and Tenebrio molitor.</title>
        <authorList>
            <person name="Kaur S."/>
            <person name="Stinson S.A."/>
            <person name="diCenzo G.C."/>
        </authorList>
    </citation>
    <scope>NUCLEOTIDE SEQUENCE</scope>
    <source>
        <strain evidence="18">QUZm001</strain>
    </source>
</reference>
<dbReference type="GO" id="GO:0048731">
    <property type="term" value="P:system development"/>
    <property type="evidence" value="ECO:0007669"/>
    <property type="project" value="UniProtKB-ARBA"/>
</dbReference>
<feature type="disulfide bond" evidence="12">
    <location>
        <begin position="863"/>
        <end position="875"/>
    </location>
</feature>
<organism evidence="18 19">
    <name type="scientific">Zophobas morio</name>
    <dbReference type="NCBI Taxonomy" id="2755281"/>
    <lineage>
        <taxon>Eukaryota</taxon>
        <taxon>Metazoa</taxon>
        <taxon>Ecdysozoa</taxon>
        <taxon>Arthropoda</taxon>
        <taxon>Hexapoda</taxon>
        <taxon>Insecta</taxon>
        <taxon>Pterygota</taxon>
        <taxon>Neoptera</taxon>
        <taxon>Endopterygota</taxon>
        <taxon>Coleoptera</taxon>
        <taxon>Polyphaga</taxon>
        <taxon>Cucujiformia</taxon>
        <taxon>Tenebrionidae</taxon>
        <taxon>Zophobas</taxon>
    </lineage>
</organism>
<dbReference type="Pfam" id="PF00054">
    <property type="entry name" value="Laminin_G_1"/>
    <property type="match status" value="1"/>
</dbReference>
<feature type="domain" description="Laminin G" evidence="14">
    <location>
        <begin position="2816"/>
        <end position="2993"/>
    </location>
</feature>
<keyword evidence="3" id="KW-0272">Extracellular matrix</keyword>
<evidence type="ECO:0000259" key="17">
    <source>
        <dbReference type="PROSITE" id="PS51117"/>
    </source>
</evidence>
<feature type="domain" description="Laminin EGF-like" evidence="15">
    <location>
        <begin position="1514"/>
        <end position="1561"/>
    </location>
</feature>
<feature type="disulfide bond" evidence="12">
    <location>
        <begin position="960"/>
        <end position="977"/>
    </location>
</feature>
<sequence length="2995" mass="335652">MNSGLWPSSFNLATKAIISANATCGENGREEFCRMMEGGKGRCGICDNFSTDPSKKHPITYAIDGSNKWWQSPAIYYGAEYEYVTITIDLKQVYQITDVIIKSANSLRPGTWILERSTNGNDFEMWQYFARSDKECFDRFSLPGIKGKPHYFTDSEVICTSFYSKLTPMENGEIHTSLINGRPGANETSPELLEFTKARYVQFRLMGLRGNSEPLPRWFSQDILKEKRLFYTIRDISIIGYCVCNGHAESCRHNVGSGHPECECSHHTCGSNCDKCCPMHNQRLWGPGSSRDAHQCLPCNCHGHAISCHYDEDVDKAGLSMDINGNYQGGGVCDNCTAFTTGINCEKCLMGYYRPHETDIHAVRPCIKCNCDTPGSFGTCIQEGLFAGTCECLQGYEGRKCEYCAGGFKGWPKCELCPCDVKGTLNILTCDDECKCKINVNGKFCDRCKPGYFALNAESLKGCTECYCSGVTNLCESALVTPKMVQTLDNWLITDSKISSVAKPLWDNKGLFSIGTYELPFTETLYWLAPKAYLGNKLEYYGSLLTFKVHWVIMRGDTSGKPTTGPNVIIIGADGRKIAIGNDFYSTSNETFNVKLKENGWYHLPSHSQNSFANIQDNPVDRKHFLSVMSNISCVLLRATFHTDQIESLLEEVTLHADDEDSSADVEKCFCPSGYSGLSCESCAFGYVRITTNTTTRESYCGKCDCNGHSESCNPDTGECFCQHNTMGENCERCKPGYYGNPLKGRPDDCKKCECPLEKEENNFSPSCQLDFLSEGTEQEGGYVCTQCPKGYTGDHCEICDDGYFGNPTKVGSVCSPCNCNGGPCDKMTGQCLKCKGNTEGWRCEKCKVGYYGNALMSNCMSCQCDLVGATSVACDMESGQCDCKKYFTGRTCNQCESGYGNVTALCVPCACNATGSKSKLCDQHTGLCHCKTGVDGFHCDTCQNLHYGFSAAGCKECNCDKQGSKIQACDQNTGKCICKPHYEGAKCDRCEVGYYKLKSVCAPCNCNSNGSTSRNCDAETGACHCKLGVTGQKCDSCQEKHYGNVTAGCKACDPCEKEGHICHPENGKCVCPNLSVGRKCELCVANAWGHEPGIGCKPCGCSSPGRSTSQCHNVTGRCTCKLGFEGEKCDKCSFGYYDYPNCRTCKCSVPGTLPEDCSHGVCKCSLKGCRCKLNVEGWNCDKCKKGTFGIDADHPQGCISCFCSNRSTTCSASNRAWNQIRTTNVRKIEPYECVNGRNCWILPTKFTGDLIQSYGGYLRISSNSPRSSVYLTGNNITLESVTDRGGDIKLTETYWKLKYEYRSPPVEIPRDCLQQLTRTCLMVVLQNVSKIQIESRARESNLLFSEILLDKMSTMMGIPQAKTVENCTCPEEYTSSSCQDPNKGFYRHFPNESESKYNFVDRILGVAKRCQCNSRSNDCERETGHCLNCQNFTTGPQCDSCAEGYYKDYLNNCSPCLCPSERQNFAHNCTVFGQRSKQFNCSCKVGYSGKNCNKCDDTYWGIPEDSGGSCSPCNCNPYGSETLRCEKSTGTCRCKPGFAGEKCSKCSSPREIIQDGICIPCDECTQILFYTLDDLSESLKNTLDLFKDGLGPPWAFLNATVSRYDLLNDNFNDVQKAQNFIQKANISGIEGRIRIMKDGLLQQNKNLNMQTQLIDKLQSEALNNSNVVKNLENAVDDLIQNIDKFGKSQIDVNEALHEANELLNDIISIANETKTTHSYQNFFDKCQRFNADVNVIYKGGPDSAKIKTKIGDLKTKIAQLNDELKRIDSTNSLTKMKNKKNSQQIEILRHKIIKLDTTEEIIRENLTDLLSRISATNAVLKDANKIHNLLSEVDLENVAMDLDKNDLDEVYGTLSTVREHVRDLQNKIKTYKDIFNFTPDEWTKIDASSAYDTIVKGVERARKEAERAGNITLQALHELYPSDQDSLLVQTDLAKAFSDRIQKRVINLENLTEDFKNSSDQLENLKHNILMNGKSNNDLNLYLRNILRNINEHSKKITELKKAEDNARNISSVIMSIENRLRDLNITFQYDLNKTFVNYLQLLSGSEVKNLKARINETRRELDILDTSSFTRLDNVTNLNKNSTKELHVQIKQLSNVIQYANERVEGIEYGVNITKCQRFYKLNDDILRYLEISFKCDSCLLFYLKNSDHEELKIRYKNNSIVVEWKNQEVHVAANNTISLTKVASKIRIVGEETKEITTDRPFRIDSKYPLQVGNLNETSKEACLRKIKINGQTIGLWKFHPVTGTQDNCSGCYRTTANNDGLVDVFFNGNGYREVLEKDLDFSKLSRTELTFKISFASFDENSLLFLAQDRQNSCSFVALNLKNGFLELSVRHVNGDNITLRSFQKHNTGTDTKVDISLIYDSDANRQTYSLNVLIPKEPGKKEKTNRLTRENVYKIRKSAIFVGGISSITNASCVPINTTSFLGNLKVAESNNKLEVKSQNTLSAGVEPRHEKLEFDKTWFPGNGHVNLKFNADEQEMGFTIKPVNIHNNFVMNVNDILDVYLQNSNLFFRQNGKVVNFTSIHPNAHNFIYFNKTSVTVNGVYKDWSISNILREENSVYLGDHSTNKNYSSFIGNIGDIFVGDRPILFNTANVQSFQNVEIGRDRTLARNESIREMQNTERYFTPDYRTEPFAFKFGDKPNSFVLIKNPAVGKRLILEFQFRTFYPNGVLFVSNSHFKNLTYYAILEIQGGDIKLQVQGHKTKVMKTNVKINDGMWHYVQVEQILGKKKWRLVVKVDKKWKLKERLLRNSFNGELYFGGVAHVLPVHKKLKNELHPFRGCIRSLKINKNAQVVKNNNNVVYSNIGQCFQNVEEGAYFGGDAFAIYKYTFKVNKFLELSFEFKTGEPNGILLSVSNLGNSPALSVELQNGAVVMTIDMGNGIISQVTNSPHSDSSLADNEWHNITALYSSSELTVNVDGVRKSWVQSDITSMVDAIEAPLYVGGLPSNAPSGTLKIKENFKGCIRKFKIEDSIMDWTDMKKLNNVQLNSCLA</sequence>
<evidence type="ECO:0000313" key="19">
    <source>
        <dbReference type="Proteomes" id="UP001168821"/>
    </source>
</evidence>
<dbReference type="Pfam" id="PF00053">
    <property type="entry name" value="EGF_laminin"/>
    <property type="match status" value="14"/>
</dbReference>
<feature type="disulfide bond" evidence="12">
    <location>
        <begin position="1514"/>
        <end position="1526"/>
    </location>
</feature>
<feature type="disulfide bond" evidence="12">
    <location>
        <begin position="1026"/>
        <end position="1035"/>
    </location>
</feature>
<evidence type="ECO:0000256" key="5">
    <source>
        <dbReference type="ARBA" id="ARBA00022737"/>
    </source>
</evidence>
<dbReference type="Pfam" id="PF24973">
    <property type="entry name" value="EGF_LMN_ATRN"/>
    <property type="match status" value="2"/>
</dbReference>
<feature type="disulfide bond" evidence="12">
    <location>
        <begin position="912"/>
        <end position="929"/>
    </location>
</feature>
<dbReference type="Proteomes" id="UP001168821">
    <property type="component" value="Unassembled WGS sequence"/>
</dbReference>
<feature type="domain" description="Laminin EGF-like" evidence="15">
    <location>
        <begin position="1146"/>
        <end position="1201"/>
    </location>
</feature>
<feature type="coiled-coil region" evidence="13">
    <location>
        <begin position="1744"/>
        <end position="1771"/>
    </location>
</feature>
<dbReference type="InterPro" id="IPR013320">
    <property type="entry name" value="ConA-like_dom_sf"/>
</dbReference>
<dbReference type="Gene3D" id="2.60.120.200">
    <property type="match status" value="4"/>
</dbReference>
<evidence type="ECO:0000256" key="4">
    <source>
        <dbReference type="ARBA" id="ARBA00022729"/>
    </source>
</evidence>
<dbReference type="SMART" id="SM00281">
    <property type="entry name" value="LamB"/>
    <property type="match status" value="1"/>
</dbReference>
<feature type="disulfide bond" evidence="12">
    <location>
        <begin position="1535"/>
        <end position="1544"/>
    </location>
</feature>
<dbReference type="PROSITE" id="PS51117">
    <property type="entry name" value="LAMININ_NTER"/>
    <property type="match status" value="1"/>
</dbReference>
<dbReference type="CDD" id="cd00110">
    <property type="entry name" value="LamG"/>
    <property type="match status" value="3"/>
</dbReference>
<feature type="disulfide bond" evidence="12">
    <location>
        <begin position="1007"/>
        <end position="1024"/>
    </location>
</feature>
<dbReference type="InterPro" id="IPR000742">
    <property type="entry name" value="EGF"/>
</dbReference>
<evidence type="ECO:0000256" key="11">
    <source>
        <dbReference type="PROSITE-ProRule" id="PRU00122"/>
    </source>
</evidence>
<dbReference type="EMBL" id="JALNTZ010000004">
    <property type="protein sequence ID" value="KAJ3653214.1"/>
    <property type="molecule type" value="Genomic_DNA"/>
</dbReference>
<dbReference type="SMART" id="SM00181">
    <property type="entry name" value="EGF"/>
    <property type="match status" value="14"/>
</dbReference>
<evidence type="ECO:0000256" key="7">
    <source>
        <dbReference type="ARBA" id="ARBA00023054"/>
    </source>
</evidence>
<dbReference type="SUPFAM" id="SSF49785">
    <property type="entry name" value="Galactose-binding domain-like"/>
    <property type="match status" value="1"/>
</dbReference>
<dbReference type="FunFam" id="2.60.120.200:FF:000200">
    <property type="entry name" value="Laminin subunit alpha-3"/>
    <property type="match status" value="1"/>
</dbReference>
<dbReference type="SUPFAM" id="SSF49899">
    <property type="entry name" value="Concanavalin A-like lectins/glucanases"/>
    <property type="match status" value="3"/>
</dbReference>
<feature type="disulfide bond" evidence="12">
    <location>
        <begin position="931"/>
        <end position="940"/>
    </location>
</feature>
<feature type="domain" description="Laminin N-terminal" evidence="17">
    <location>
        <begin position="1"/>
        <end position="241"/>
    </location>
</feature>
<dbReference type="InterPro" id="IPR008211">
    <property type="entry name" value="Laminin_N"/>
</dbReference>
<feature type="coiled-coil region" evidence="13">
    <location>
        <begin position="1949"/>
        <end position="2021"/>
    </location>
</feature>
<dbReference type="Pfam" id="PF00055">
    <property type="entry name" value="Laminin_N"/>
    <property type="match status" value="1"/>
</dbReference>
<keyword evidence="5" id="KW-0677">Repeat</keyword>
<feature type="disulfide bond" evidence="11">
    <location>
        <begin position="2966"/>
        <end position="2993"/>
    </location>
</feature>
<feature type="disulfide bond" evidence="11">
    <location>
        <begin position="2784"/>
        <end position="2811"/>
    </location>
</feature>
<dbReference type="SUPFAM" id="SSF57196">
    <property type="entry name" value="EGF/Laminin"/>
    <property type="match status" value="12"/>
</dbReference>
<comment type="subcellular location">
    <subcellularLocation>
        <location evidence="1">Secreted</location>
        <location evidence="1">Extracellular space</location>
        <location evidence="1">Extracellular matrix</location>
        <location evidence="1">Basement membrane</location>
    </subcellularLocation>
</comment>
<keyword evidence="2" id="KW-0964">Secreted</keyword>
<dbReference type="FunFam" id="2.10.25.10:FF:000574">
    <property type="entry name" value="laminin subunit alpha-1 isoform X1"/>
    <property type="match status" value="1"/>
</dbReference>
<feature type="disulfide bond" evidence="12">
    <location>
        <begin position="1172"/>
        <end position="1181"/>
    </location>
</feature>
<dbReference type="PROSITE" id="PS01248">
    <property type="entry name" value="EGF_LAM_1"/>
    <property type="match status" value="8"/>
</dbReference>
<feature type="domain" description="Laminin EGF-like" evidence="15">
    <location>
        <begin position="910"/>
        <end position="957"/>
    </location>
</feature>
<keyword evidence="10 12" id="KW-0424">Laminin EGF-like domain</keyword>
<dbReference type="SMART" id="SM00136">
    <property type="entry name" value="LamNT"/>
    <property type="match status" value="1"/>
</dbReference>
<feature type="disulfide bond" evidence="12">
    <location>
        <begin position="1102"/>
        <end position="1119"/>
    </location>
</feature>
<proteinExistence type="predicted"/>
<feature type="disulfide bond" evidence="12">
    <location>
        <begin position="722"/>
        <end position="731"/>
    </location>
</feature>
<keyword evidence="6" id="KW-0084">Basement membrane</keyword>
<feature type="domain" description="Laminin EGF-like" evidence="15">
    <location>
        <begin position="704"/>
        <end position="752"/>
    </location>
</feature>
<feature type="disulfide bond" evidence="12">
    <location>
        <begin position="1146"/>
        <end position="1158"/>
    </location>
</feature>
<dbReference type="PANTHER" id="PTHR10574:SF428">
    <property type="entry name" value="LAMININ SUBUNIT ALPHA-1-LIKE PROTEIN"/>
    <property type="match status" value="1"/>
</dbReference>
<dbReference type="InterPro" id="IPR056863">
    <property type="entry name" value="LMN_ATRN_NET-like_EGF"/>
</dbReference>
<evidence type="ECO:0000256" key="9">
    <source>
        <dbReference type="ARBA" id="ARBA00023180"/>
    </source>
</evidence>
<evidence type="ECO:0000256" key="13">
    <source>
        <dbReference type="SAM" id="Coils"/>
    </source>
</evidence>
<keyword evidence="7 13" id="KW-0175">Coiled coil</keyword>
<evidence type="ECO:0000256" key="1">
    <source>
        <dbReference type="ARBA" id="ARBA00004302"/>
    </source>
</evidence>
<evidence type="ECO:0000256" key="2">
    <source>
        <dbReference type="ARBA" id="ARBA00022525"/>
    </source>
</evidence>
<name>A0AA38MES5_9CUCU</name>
<feature type="domain" description="Laminin EGF-like" evidence="15">
    <location>
        <begin position="753"/>
        <end position="817"/>
    </location>
</feature>
<dbReference type="Gene3D" id="2.60.120.260">
    <property type="entry name" value="Galactose-binding domain-like"/>
    <property type="match status" value="1"/>
</dbReference>
<dbReference type="InterPro" id="IPR050440">
    <property type="entry name" value="Laminin/Netrin_ECM"/>
</dbReference>
<feature type="disulfide bond" evidence="12">
    <location>
        <begin position="835"/>
        <end position="844"/>
    </location>
</feature>
<evidence type="ECO:0000259" key="16">
    <source>
        <dbReference type="PROSITE" id="PS51115"/>
    </source>
</evidence>
<feature type="domain" description="Laminin EGF-like" evidence="15">
    <location>
        <begin position="863"/>
        <end position="909"/>
    </location>
</feature>
<evidence type="ECO:0000256" key="3">
    <source>
        <dbReference type="ARBA" id="ARBA00022530"/>
    </source>
</evidence>
<comment type="caution">
    <text evidence="18">The sequence shown here is derived from an EMBL/GenBank/DDBJ whole genome shotgun (WGS) entry which is preliminary data.</text>
</comment>
<dbReference type="PROSITE" id="PS51115">
    <property type="entry name" value="LAMININ_IVA"/>
    <property type="match status" value="1"/>
</dbReference>
<dbReference type="FunFam" id="2.10.25.10:FF:000090">
    <property type="entry name" value="laminin subunit alpha"/>
    <property type="match status" value="1"/>
</dbReference>
<dbReference type="FunFam" id="2.10.25.10:FF:000242">
    <property type="entry name" value="Laminin subunit alpha 1"/>
    <property type="match status" value="1"/>
</dbReference>
<dbReference type="GO" id="GO:0009888">
    <property type="term" value="P:tissue development"/>
    <property type="evidence" value="ECO:0007669"/>
    <property type="project" value="TreeGrafter"/>
</dbReference>
<evidence type="ECO:0008006" key="20">
    <source>
        <dbReference type="Google" id="ProtNLM"/>
    </source>
</evidence>
<evidence type="ECO:0000259" key="15">
    <source>
        <dbReference type="PROSITE" id="PS50027"/>
    </source>
</evidence>
<keyword evidence="8 12" id="KW-1015">Disulfide bond</keyword>
<dbReference type="FunFam" id="2.10.25.10:FF:000580">
    <property type="entry name" value="Wing blister, isoform B"/>
    <property type="match status" value="1"/>
</dbReference>
<feature type="domain" description="Laminin EGF-like" evidence="15">
    <location>
        <begin position="958"/>
        <end position="1004"/>
    </location>
</feature>
<feature type="disulfide bond" evidence="12">
    <location>
        <begin position="1516"/>
        <end position="1533"/>
    </location>
</feature>
<keyword evidence="19" id="KW-1185">Reference proteome</keyword>
<feature type="domain" description="Laminin IV type A" evidence="16">
    <location>
        <begin position="486"/>
        <end position="668"/>
    </location>
</feature>
<feature type="disulfide bond" evidence="12">
    <location>
        <begin position="958"/>
        <end position="970"/>
    </location>
</feature>
<dbReference type="FunFam" id="2.60.120.260:FF:000154">
    <property type="entry name" value="laminin subunit alpha-1 isoform X1"/>
    <property type="match status" value="1"/>
</dbReference>
<feature type="disulfide bond" evidence="12">
    <location>
        <begin position="788"/>
        <end position="797"/>
    </location>
</feature>
<comment type="caution">
    <text evidence="12">Lacks conserved residue(s) required for the propagation of feature annotation.</text>
</comment>
<dbReference type="SMART" id="SM00282">
    <property type="entry name" value="LamG"/>
    <property type="match status" value="3"/>
</dbReference>
<dbReference type="FunFam" id="2.10.25.10:FF:000082">
    <property type="entry name" value="Laminin subunit alpha 1"/>
    <property type="match status" value="2"/>
</dbReference>
<feature type="disulfide bond" evidence="12">
    <location>
        <begin position="1121"/>
        <end position="1130"/>
    </location>
</feature>
<feature type="domain" description="Laminin EGF-like" evidence="15">
    <location>
        <begin position="818"/>
        <end position="862"/>
    </location>
</feature>
<dbReference type="SMART" id="SM00180">
    <property type="entry name" value="EGF_Lam"/>
    <property type="match status" value="17"/>
</dbReference>
<feature type="domain" description="Laminin G" evidence="14">
    <location>
        <begin position="2637"/>
        <end position="2811"/>
    </location>
</feature>
<feature type="disulfide bond" evidence="12">
    <location>
        <begin position="979"/>
        <end position="988"/>
    </location>
</feature>
<dbReference type="InterPro" id="IPR000034">
    <property type="entry name" value="Laminin_IV"/>
</dbReference>
<gene>
    <name evidence="18" type="ORF">Zmor_012478</name>
</gene>
<dbReference type="CDD" id="cd00055">
    <property type="entry name" value="EGF_Lam"/>
    <property type="match status" value="14"/>
</dbReference>
<keyword evidence="9" id="KW-0325">Glycoprotein</keyword>
<feature type="coiled-coil region" evidence="13">
    <location>
        <begin position="1641"/>
        <end position="1689"/>
    </location>
</feature>
<feature type="disulfide bond" evidence="12">
    <location>
        <begin position="865"/>
        <end position="882"/>
    </location>
</feature>
<dbReference type="FunFam" id="2.10.25.10:FF:000069">
    <property type="entry name" value="Laminin subunit alpha 1"/>
    <property type="match status" value="1"/>
</dbReference>
<feature type="disulfide bond" evidence="12">
    <location>
        <begin position="1005"/>
        <end position="1017"/>
    </location>
</feature>
<evidence type="ECO:0000256" key="12">
    <source>
        <dbReference type="PROSITE-ProRule" id="PRU00460"/>
    </source>
</evidence>
<evidence type="ECO:0000256" key="8">
    <source>
        <dbReference type="ARBA" id="ARBA00023157"/>
    </source>
</evidence>
<feature type="domain" description="Laminin EGF-like" evidence="15">
    <location>
        <begin position="1411"/>
        <end position="1456"/>
    </location>
</feature>
<evidence type="ECO:0000259" key="14">
    <source>
        <dbReference type="PROSITE" id="PS50025"/>
    </source>
</evidence>
<dbReference type="PROSITE" id="PS50027">
    <property type="entry name" value="EGF_LAM_2"/>
    <property type="match status" value="11"/>
</dbReference>
<dbReference type="PROSITE" id="PS50025">
    <property type="entry name" value="LAM_G_DOMAIN"/>
    <property type="match status" value="2"/>
</dbReference>
<dbReference type="FunFam" id="2.10.25.10:FF:000135">
    <property type="entry name" value="Laminin subunit beta 4"/>
    <property type="match status" value="1"/>
</dbReference>
<dbReference type="InterPro" id="IPR002049">
    <property type="entry name" value="LE_dom"/>
</dbReference>
<dbReference type="GO" id="GO:0005604">
    <property type="term" value="C:basement membrane"/>
    <property type="evidence" value="ECO:0007669"/>
    <property type="project" value="UniProtKB-SubCell"/>
</dbReference>
<dbReference type="Pfam" id="PF02210">
    <property type="entry name" value="Laminin_G_2"/>
    <property type="match status" value="2"/>
</dbReference>
<dbReference type="Pfam" id="PF00052">
    <property type="entry name" value="Laminin_B"/>
    <property type="match status" value="2"/>
</dbReference>
<evidence type="ECO:0000256" key="10">
    <source>
        <dbReference type="ARBA" id="ARBA00023292"/>
    </source>
</evidence>
<dbReference type="PANTHER" id="PTHR10574">
    <property type="entry name" value="NETRIN/LAMININ-RELATED"/>
    <property type="match status" value="1"/>
</dbReference>
<protein>
    <recommendedName>
        <fullName evidence="20">Laminin subunit alpha-1</fullName>
    </recommendedName>
</protein>
<feature type="disulfide bond" evidence="12">
    <location>
        <begin position="1430"/>
        <end position="1439"/>
    </location>
</feature>
<accession>A0AA38MES5</accession>
<dbReference type="GO" id="GO:0009887">
    <property type="term" value="P:animal organ morphogenesis"/>
    <property type="evidence" value="ECO:0007669"/>
    <property type="project" value="TreeGrafter"/>
</dbReference>
<feature type="disulfide bond" evidence="12">
    <location>
        <begin position="910"/>
        <end position="922"/>
    </location>
</feature>
<dbReference type="Gene3D" id="2.10.25.10">
    <property type="entry name" value="Laminin"/>
    <property type="match status" value="13"/>
</dbReference>
<dbReference type="InterPro" id="IPR001791">
    <property type="entry name" value="Laminin_G"/>
</dbReference>
<keyword evidence="4" id="KW-0732">Signal</keyword>
<evidence type="ECO:0000313" key="18">
    <source>
        <dbReference type="EMBL" id="KAJ3653214.1"/>
    </source>
</evidence>
<dbReference type="PRINTS" id="PR00011">
    <property type="entry name" value="EGFLAMININ"/>
</dbReference>
<feature type="domain" description="Laminin EGF-like" evidence="15">
    <location>
        <begin position="1005"/>
        <end position="1052"/>
    </location>
</feature>
<dbReference type="InterPro" id="IPR008979">
    <property type="entry name" value="Galactose-bd-like_sf"/>
</dbReference>